<dbReference type="EMBL" id="JAKROA010000004">
    <property type="protein sequence ID" value="KAL5107989.1"/>
    <property type="molecule type" value="Genomic_DNA"/>
</dbReference>
<feature type="transmembrane region" description="Helical" evidence="1">
    <location>
        <begin position="80"/>
        <end position="99"/>
    </location>
</feature>
<feature type="transmembrane region" description="Helical" evidence="1">
    <location>
        <begin position="207"/>
        <end position="228"/>
    </location>
</feature>
<keyword evidence="4" id="KW-1185">Reference proteome</keyword>
<keyword evidence="1" id="KW-0472">Membrane</keyword>
<evidence type="ECO:0000256" key="1">
    <source>
        <dbReference type="SAM" id="Phobius"/>
    </source>
</evidence>
<gene>
    <name evidence="3" type="ORF">TcWFU_007497</name>
</gene>
<protein>
    <submittedName>
        <fullName evidence="3">Uncharacterized protein</fullName>
    </submittedName>
</protein>
<comment type="caution">
    <text evidence="3">The sequence shown here is derived from an EMBL/GenBank/DDBJ whole genome shotgun (WGS) entry which is preliminary data.</text>
</comment>
<keyword evidence="2" id="KW-0732">Signal</keyword>
<keyword evidence="1" id="KW-1133">Transmembrane helix</keyword>
<name>A0ABR4QED8_9CEST</name>
<evidence type="ECO:0000313" key="3">
    <source>
        <dbReference type="EMBL" id="KAL5107989.1"/>
    </source>
</evidence>
<accession>A0ABR4QED8</accession>
<proteinExistence type="predicted"/>
<feature type="transmembrane region" description="Helical" evidence="1">
    <location>
        <begin position="183"/>
        <end position="201"/>
    </location>
</feature>
<feature type="signal peptide" evidence="2">
    <location>
        <begin position="1"/>
        <end position="23"/>
    </location>
</feature>
<sequence length="232" mass="25377">MNPNIKYLVVLPIILVFTCLAVALDINLCGSLFTKSCQQDEVYKQMTALLATALALFIIGTIFAFVSIFKSKSWICVSEFITVIAGGTLLLTTLCIYYQGKHFWAPLMLATLQSTQVYVVASKQVTVSLTLLSWISISRCQSWRTGREMTGLVAAALVAFVMASIFAALFILKKNRWSSICEFIALAAGAILMLAAVAVYYNRSSILSPLMAAITMTLSIEIAIFLLIDLVS</sequence>
<evidence type="ECO:0000313" key="4">
    <source>
        <dbReference type="Proteomes" id="UP001651158"/>
    </source>
</evidence>
<feature type="transmembrane region" description="Helical" evidence="1">
    <location>
        <begin position="152"/>
        <end position="171"/>
    </location>
</feature>
<organism evidence="3 4">
    <name type="scientific">Taenia crassiceps</name>
    <dbReference type="NCBI Taxonomy" id="6207"/>
    <lineage>
        <taxon>Eukaryota</taxon>
        <taxon>Metazoa</taxon>
        <taxon>Spiralia</taxon>
        <taxon>Lophotrochozoa</taxon>
        <taxon>Platyhelminthes</taxon>
        <taxon>Cestoda</taxon>
        <taxon>Eucestoda</taxon>
        <taxon>Cyclophyllidea</taxon>
        <taxon>Taeniidae</taxon>
        <taxon>Taenia</taxon>
    </lineage>
</organism>
<feature type="chain" id="PRO_5047523121" evidence="2">
    <location>
        <begin position="24"/>
        <end position="232"/>
    </location>
</feature>
<dbReference type="Proteomes" id="UP001651158">
    <property type="component" value="Unassembled WGS sequence"/>
</dbReference>
<feature type="transmembrane region" description="Helical" evidence="1">
    <location>
        <begin position="47"/>
        <end position="68"/>
    </location>
</feature>
<reference evidence="3 4" key="1">
    <citation type="journal article" date="2022" name="Front. Cell. Infect. Microbiol.">
        <title>The Genomes of Two Strains of Taenia crassiceps the Animal Model for the Study of Human Cysticercosis.</title>
        <authorList>
            <person name="Bobes R.J."/>
            <person name="Estrada K."/>
            <person name="Rios-Valencia D.G."/>
            <person name="Calderon-Gallegos A."/>
            <person name="de la Torre P."/>
            <person name="Carrero J.C."/>
            <person name="Sanchez-Flores A."/>
            <person name="Laclette J.P."/>
        </authorList>
    </citation>
    <scope>NUCLEOTIDE SEQUENCE [LARGE SCALE GENOMIC DNA]</scope>
    <source>
        <strain evidence="3">WFUcys</strain>
    </source>
</reference>
<keyword evidence="1" id="KW-0812">Transmembrane</keyword>
<evidence type="ECO:0000256" key="2">
    <source>
        <dbReference type="SAM" id="SignalP"/>
    </source>
</evidence>